<keyword evidence="2" id="KW-1133">Transmembrane helix</keyword>
<feature type="transmembrane region" description="Helical" evidence="2">
    <location>
        <begin position="110"/>
        <end position="133"/>
    </location>
</feature>
<keyword evidence="4" id="KW-1185">Reference proteome</keyword>
<dbReference type="GeneID" id="96007534"/>
<proteinExistence type="predicted"/>
<reference evidence="3 4" key="1">
    <citation type="journal article" date="2020" name="Microbiol. Resour. Announc.">
        <title>Draft Genome Sequence of a Cladosporium Species Isolated from the Mesophotic Ascidian Didemnum maculosum.</title>
        <authorList>
            <person name="Gioti A."/>
            <person name="Siaperas R."/>
            <person name="Nikolaivits E."/>
            <person name="Le Goff G."/>
            <person name="Ouazzani J."/>
            <person name="Kotoulas G."/>
            <person name="Topakas E."/>
        </authorList>
    </citation>
    <scope>NUCLEOTIDE SEQUENCE [LARGE SCALE GENOMIC DNA]</scope>
    <source>
        <strain evidence="3 4">TM138-S3</strain>
    </source>
</reference>
<evidence type="ECO:0000256" key="1">
    <source>
        <dbReference type="SAM" id="MobiDB-lite"/>
    </source>
</evidence>
<evidence type="ECO:0000313" key="3">
    <source>
        <dbReference type="EMBL" id="KAL1585630.1"/>
    </source>
</evidence>
<gene>
    <name evidence="3" type="ORF">WHR41_06091</name>
</gene>
<name>A0AB34KLK4_9PEZI</name>
<keyword evidence="2" id="KW-0812">Transmembrane</keyword>
<sequence>MSLPSPNPTPPSYTTTLHIYLPNSFTYYLSSLLLSRERLHPDYDPCSEESYFTFKTTHQSLAGKHPTDPSSNPAFPPAGNQTKLRSTSERHPPKMSFASTGSAPLAKTFLIARGLSLVAIVAIVGMTANFVSQLTSSNIDPPREIVGTLTIASLAALYTLLSLPLFYSSASTTLLILTALDALLLLAFTTVSILLGRPLSHLDCRAIRSASAASSAESAWAFAMALASGGREGAVMGLAGWAGSGRAECFQTKAVWGLGVALCVLYATGCVVLPVLWWKGRKAAGAGGKGEA</sequence>
<feature type="compositionally biased region" description="Polar residues" evidence="1">
    <location>
        <begin position="68"/>
        <end position="85"/>
    </location>
</feature>
<dbReference type="EMBL" id="JAAQHG020000018">
    <property type="protein sequence ID" value="KAL1585630.1"/>
    <property type="molecule type" value="Genomic_DNA"/>
</dbReference>
<feature type="transmembrane region" description="Helical" evidence="2">
    <location>
        <begin position="145"/>
        <end position="167"/>
    </location>
</feature>
<feature type="transmembrane region" description="Helical" evidence="2">
    <location>
        <begin position="174"/>
        <end position="195"/>
    </location>
</feature>
<evidence type="ECO:0008006" key="5">
    <source>
        <dbReference type="Google" id="ProtNLM"/>
    </source>
</evidence>
<dbReference type="AlphaFoldDB" id="A0AB34KLK4"/>
<keyword evidence="2" id="KW-0472">Membrane</keyword>
<comment type="caution">
    <text evidence="3">The sequence shown here is derived from an EMBL/GenBank/DDBJ whole genome shotgun (WGS) entry which is preliminary data.</text>
</comment>
<evidence type="ECO:0000256" key="2">
    <source>
        <dbReference type="SAM" id="Phobius"/>
    </source>
</evidence>
<organism evidence="3 4">
    <name type="scientific">Cladosporium halotolerans</name>
    <dbReference type="NCBI Taxonomy" id="1052096"/>
    <lineage>
        <taxon>Eukaryota</taxon>
        <taxon>Fungi</taxon>
        <taxon>Dikarya</taxon>
        <taxon>Ascomycota</taxon>
        <taxon>Pezizomycotina</taxon>
        <taxon>Dothideomycetes</taxon>
        <taxon>Dothideomycetidae</taxon>
        <taxon>Cladosporiales</taxon>
        <taxon>Cladosporiaceae</taxon>
        <taxon>Cladosporium</taxon>
    </lineage>
</organism>
<dbReference type="RefSeq" id="XP_069228736.1">
    <property type="nucleotide sequence ID" value="XM_069374696.1"/>
</dbReference>
<feature type="region of interest" description="Disordered" evidence="1">
    <location>
        <begin position="58"/>
        <end position="97"/>
    </location>
</feature>
<feature type="transmembrane region" description="Helical" evidence="2">
    <location>
        <begin position="254"/>
        <end position="278"/>
    </location>
</feature>
<dbReference type="Proteomes" id="UP000803884">
    <property type="component" value="Unassembled WGS sequence"/>
</dbReference>
<evidence type="ECO:0000313" key="4">
    <source>
        <dbReference type="Proteomes" id="UP000803884"/>
    </source>
</evidence>
<accession>A0AB34KLK4</accession>
<protein>
    <recommendedName>
        <fullName evidence="5">MARVEL domain-containing protein</fullName>
    </recommendedName>
</protein>